<evidence type="ECO:0000313" key="3">
    <source>
        <dbReference type="Proteomes" id="UP000281553"/>
    </source>
</evidence>
<dbReference type="InterPro" id="IPR039120">
    <property type="entry name" value="UBFD1"/>
</dbReference>
<dbReference type="PANTHER" id="PTHR16470">
    <property type="entry name" value="UBIQUITIN DOMAIN-CONTAINING PROTEIN UBFD1"/>
    <property type="match status" value="1"/>
</dbReference>
<protein>
    <recommendedName>
        <fullName evidence="1">UBFD1 PH-like C-terminal domain-containing protein</fullName>
    </recommendedName>
</protein>
<dbReference type="PANTHER" id="PTHR16470:SF0">
    <property type="entry name" value="UBIQUITIN DOMAIN-CONTAINING PROTEIN UBFD1"/>
    <property type="match status" value="1"/>
</dbReference>
<organism evidence="2 3">
    <name type="scientific">Dibothriocephalus latus</name>
    <name type="common">Fish tapeworm</name>
    <name type="synonym">Diphyllobothrium latum</name>
    <dbReference type="NCBI Taxonomy" id="60516"/>
    <lineage>
        <taxon>Eukaryota</taxon>
        <taxon>Metazoa</taxon>
        <taxon>Spiralia</taxon>
        <taxon>Lophotrochozoa</taxon>
        <taxon>Platyhelminthes</taxon>
        <taxon>Cestoda</taxon>
        <taxon>Eucestoda</taxon>
        <taxon>Diphyllobothriidea</taxon>
        <taxon>Diphyllobothriidae</taxon>
        <taxon>Dibothriocephalus</taxon>
    </lineage>
</organism>
<dbReference type="GO" id="GO:0045296">
    <property type="term" value="F:cadherin binding"/>
    <property type="evidence" value="ECO:0007669"/>
    <property type="project" value="TreeGrafter"/>
</dbReference>
<dbReference type="Pfam" id="PF25343">
    <property type="entry name" value="PH_UBFD1_C"/>
    <property type="match status" value="1"/>
</dbReference>
<dbReference type="EMBL" id="UYRU01064938">
    <property type="protein sequence ID" value="VDN16179.1"/>
    <property type="molecule type" value="Genomic_DNA"/>
</dbReference>
<dbReference type="InterPro" id="IPR057455">
    <property type="entry name" value="UBFD1_C"/>
</dbReference>
<name>A0A3P7P740_DIBLA</name>
<reference evidence="2 3" key="1">
    <citation type="submission" date="2018-11" db="EMBL/GenBank/DDBJ databases">
        <authorList>
            <consortium name="Pathogen Informatics"/>
        </authorList>
    </citation>
    <scope>NUCLEOTIDE SEQUENCE [LARGE SCALE GENOMIC DNA]</scope>
</reference>
<sequence>MLVDMVEFQKSPQRKYLVYASTPCSESDLVGPHPRVTYKLGPSEEGKITISALGYMVDFIEIDGQTHTPVSPSQYFIACQVRKAEQTAQPAEAASGPVTDDSDSDLFSEGEHRRVLERFGMPDDVMVGIMNSQDLLAPGEALSGMYDKRGQSLRLRFKPETSELWLATNSVTHKVPLATIHDVRSQPIKEHPEYHIMSFQLGPTKKSRFFVYWLPAQYVECIKTMVMQHRLLHGDRRTSF</sequence>
<evidence type="ECO:0000259" key="1">
    <source>
        <dbReference type="Pfam" id="PF25343"/>
    </source>
</evidence>
<evidence type="ECO:0000313" key="2">
    <source>
        <dbReference type="EMBL" id="VDN16179.1"/>
    </source>
</evidence>
<keyword evidence="3" id="KW-1185">Reference proteome</keyword>
<dbReference type="OrthoDB" id="267397at2759"/>
<accession>A0A3P7P740</accession>
<dbReference type="AlphaFoldDB" id="A0A3P7P740"/>
<proteinExistence type="predicted"/>
<dbReference type="GO" id="GO:0003723">
    <property type="term" value="F:RNA binding"/>
    <property type="evidence" value="ECO:0007669"/>
    <property type="project" value="TreeGrafter"/>
</dbReference>
<gene>
    <name evidence="2" type="ORF">DILT_LOCUS12010</name>
</gene>
<dbReference type="Proteomes" id="UP000281553">
    <property type="component" value="Unassembled WGS sequence"/>
</dbReference>
<feature type="domain" description="UBFD1 PH-like C-terminal" evidence="1">
    <location>
        <begin position="114"/>
        <end position="228"/>
    </location>
</feature>